<gene>
    <name evidence="1" type="ORF">SDC9_81255</name>
</gene>
<organism evidence="1">
    <name type="scientific">bioreactor metagenome</name>
    <dbReference type="NCBI Taxonomy" id="1076179"/>
    <lineage>
        <taxon>unclassified sequences</taxon>
        <taxon>metagenomes</taxon>
        <taxon>ecological metagenomes</taxon>
    </lineage>
</organism>
<sequence length="126" mass="13986">MRVFARQQTHQQLVEVHAREQRVARRHDVAARPFRALERVDVAVPLARDGVGHPQRLQRQQHGAKIGGGLFRALGHQSHATIVAREHFQDQAGLAPVVLMEDERRFIADALGGHGGLCKELKSANA</sequence>
<protein>
    <submittedName>
        <fullName evidence="1">Uncharacterized protein</fullName>
    </submittedName>
</protein>
<dbReference type="AlphaFoldDB" id="A0A644Z316"/>
<evidence type="ECO:0000313" key="1">
    <source>
        <dbReference type="EMBL" id="MPM34668.1"/>
    </source>
</evidence>
<dbReference type="EMBL" id="VSSQ01007042">
    <property type="protein sequence ID" value="MPM34668.1"/>
    <property type="molecule type" value="Genomic_DNA"/>
</dbReference>
<proteinExistence type="predicted"/>
<reference evidence="1" key="1">
    <citation type="submission" date="2019-08" db="EMBL/GenBank/DDBJ databases">
        <authorList>
            <person name="Kucharzyk K."/>
            <person name="Murdoch R.W."/>
            <person name="Higgins S."/>
            <person name="Loffler F."/>
        </authorList>
    </citation>
    <scope>NUCLEOTIDE SEQUENCE</scope>
</reference>
<accession>A0A644Z316</accession>
<comment type="caution">
    <text evidence="1">The sequence shown here is derived from an EMBL/GenBank/DDBJ whole genome shotgun (WGS) entry which is preliminary data.</text>
</comment>
<name>A0A644Z316_9ZZZZ</name>